<evidence type="ECO:0000256" key="1">
    <source>
        <dbReference type="ARBA" id="ARBA00022490"/>
    </source>
</evidence>
<dbReference type="GO" id="GO:0042274">
    <property type="term" value="P:ribosomal small subunit biogenesis"/>
    <property type="evidence" value="ECO:0007669"/>
    <property type="project" value="UniProtKB-UniRule"/>
</dbReference>
<evidence type="ECO:0000256" key="6">
    <source>
        <dbReference type="ARBA" id="ARBA00022801"/>
    </source>
</evidence>
<feature type="binding site" evidence="10">
    <location>
        <position position="279"/>
    </location>
    <ligand>
        <name>Zn(2+)</name>
        <dbReference type="ChEBI" id="CHEBI:29105"/>
    </ligand>
</feature>
<dbReference type="PROSITE" id="PS51721">
    <property type="entry name" value="G_CP"/>
    <property type="match status" value="1"/>
</dbReference>
<evidence type="ECO:0000256" key="10">
    <source>
        <dbReference type="HAMAP-Rule" id="MF_01820"/>
    </source>
</evidence>
<evidence type="ECO:0000256" key="9">
    <source>
        <dbReference type="ARBA" id="ARBA00023134"/>
    </source>
</evidence>
<feature type="binding site" evidence="10">
    <location>
        <begin position="136"/>
        <end position="139"/>
    </location>
    <ligand>
        <name>GTP</name>
        <dbReference type="ChEBI" id="CHEBI:37565"/>
    </ligand>
</feature>
<dbReference type="GO" id="GO:0005525">
    <property type="term" value="F:GTP binding"/>
    <property type="evidence" value="ECO:0007669"/>
    <property type="project" value="UniProtKB-UniRule"/>
</dbReference>
<feature type="domain" description="CP-type G" evidence="13">
    <location>
        <begin position="91"/>
        <end position="243"/>
    </location>
</feature>
<dbReference type="GO" id="GO:0003924">
    <property type="term" value="F:GTPase activity"/>
    <property type="evidence" value="ECO:0007669"/>
    <property type="project" value="UniProtKB-UniRule"/>
</dbReference>
<gene>
    <name evidence="10 14" type="primary">rsgA</name>
    <name evidence="14" type="ORF">HZZ10_14770</name>
</gene>
<keyword evidence="9 10" id="KW-0342">GTP-binding</keyword>
<dbReference type="InterPro" id="IPR030378">
    <property type="entry name" value="G_CP_dom"/>
</dbReference>
<dbReference type="PROSITE" id="PS50936">
    <property type="entry name" value="ENGC_GTPASE"/>
    <property type="match status" value="1"/>
</dbReference>
<proteinExistence type="inferred from homology"/>
<keyword evidence="3 10" id="KW-0479">Metal-binding</keyword>
<dbReference type="Gene3D" id="1.10.40.50">
    <property type="entry name" value="Probable gtpase engc, domain 3"/>
    <property type="match status" value="1"/>
</dbReference>
<name>A0A853EWH7_9MICO</name>
<dbReference type="Pfam" id="PF03193">
    <property type="entry name" value="RsgA_GTPase"/>
    <property type="match status" value="1"/>
</dbReference>
<feature type="binding site" evidence="10">
    <location>
        <position position="271"/>
    </location>
    <ligand>
        <name>Zn(2+)</name>
        <dbReference type="ChEBI" id="CHEBI:29105"/>
    </ligand>
</feature>
<evidence type="ECO:0000256" key="5">
    <source>
        <dbReference type="ARBA" id="ARBA00022741"/>
    </source>
</evidence>
<evidence type="ECO:0000313" key="15">
    <source>
        <dbReference type="Proteomes" id="UP000561011"/>
    </source>
</evidence>
<dbReference type="InterPro" id="IPR027417">
    <property type="entry name" value="P-loop_NTPase"/>
</dbReference>
<dbReference type="NCBIfam" id="TIGR00157">
    <property type="entry name" value="ribosome small subunit-dependent GTPase A"/>
    <property type="match status" value="1"/>
</dbReference>
<comment type="cofactor">
    <cofactor evidence="10">
        <name>Zn(2+)</name>
        <dbReference type="ChEBI" id="CHEBI:29105"/>
    </cofactor>
    <text evidence="10">Binds 1 zinc ion per subunit.</text>
</comment>
<dbReference type="GO" id="GO:0046872">
    <property type="term" value="F:metal ion binding"/>
    <property type="evidence" value="ECO:0007669"/>
    <property type="project" value="UniProtKB-KW"/>
</dbReference>
<dbReference type="AlphaFoldDB" id="A0A853EWH7"/>
<evidence type="ECO:0000256" key="4">
    <source>
        <dbReference type="ARBA" id="ARBA00022730"/>
    </source>
</evidence>
<sequence>MTDDMLETLGWDARRASEAAAHPAAGPGVLPGRVVRVERDLVRVATQDGMLTVPSVGLAVGDWALTDGQSWASALDRRTELRRKDSGPTSDEQLLAANVDVVVVVEPMAPRPSVRRVERMTTLAWASGAVPLVVLTKADLALGGEVADVASVVPGAEVLAVSAATGAGLDALRDHLPAGRTFVLLGPSGAGKSTLVNALAGSEVLATGDVRGDGRGKHTTTHRELVQVPGLGCLVDTPGIRGVGLVADEDGLEQAFADVVELAAACRFDDCEHRTEPGCAVLEAVEQGALPQARLTSYRHLLREIAHQSARKASQDRSALRSRGRQSNRTMREAMTAKGRGPAV</sequence>
<keyword evidence="7 10" id="KW-0862">Zinc</keyword>
<evidence type="ECO:0000256" key="8">
    <source>
        <dbReference type="ARBA" id="ARBA00022884"/>
    </source>
</evidence>
<feature type="domain" description="EngC GTPase" evidence="12">
    <location>
        <begin position="97"/>
        <end position="241"/>
    </location>
</feature>
<keyword evidence="4 10" id="KW-0699">rRNA-binding</keyword>
<comment type="similarity">
    <text evidence="10">Belongs to the TRAFAC class YlqF/YawG GTPase family. RsgA subfamily.</text>
</comment>
<keyword evidence="6 10" id="KW-0378">Hydrolase</keyword>
<feature type="binding site" evidence="10">
    <location>
        <position position="273"/>
    </location>
    <ligand>
        <name>Zn(2+)</name>
        <dbReference type="ChEBI" id="CHEBI:29105"/>
    </ligand>
</feature>
<dbReference type="GO" id="GO:0019843">
    <property type="term" value="F:rRNA binding"/>
    <property type="evidence" value="ECO:0007669"/>
    <property type="project" value="UniProtKB-KW"/>
</dbReference>
<dbReference type="Gene3D" id="3.40.50.300">
    <property type="entry name" value="P-loop containing nucleotide triphosphate hydrolases"/>
    <property type="match status" value="1"/>
</dbReference>
<organism evidence="14 15">
    <name type="scientific">Sanguibacter inulinus</name>
    <dbReference type="NCBI Taxonomy" id="60922"/>
    <lineage>
        <taxon>Bacteria</taxon>
        <taxon>Bacillati</taxon>
        <taxon>Actinomycetota</taxon>
        <taxon>Actinomycetes</taxon>
        <taxon>Micrococcales</taxon>
        <taxon>Sanguibacteraceae</taxon>
        <taxon>Sanguibacter</taxon>
    </lineage>
</organism>
<evidence type="ECO:0000313" key="14">
    <source>
        <dbReference type="EMBL" id="NYS94780.1"/>
    </source>
</evidence>
<keyword evidence="8 10" id="KW-0694">RNA-binding</keyword>
<comment type="subcellular location">
    <subcellularLocation>
        <location evidence="10">Cytoplasm</location>
    </subcellularLocation>
</comment>
<evidence type="ECO:0000259" key="13">
    <source>
        <dbReference type="PROSITE" id="PS51721"/>
    </source>
</evidence>
<feature type="binding site" evidence="10">
    <location>
        <begin position="186"/>
        <end position="194"/>
    </location>
    <ligand>
        <name>GTP</name>
        <dbReference type="ChEBI" id="CHEBI:37565"/>
    </ligand>
</feature>
<dbReference type="RefSeq" id="WP_179914082.1">
    <property type="nucleotide sequence ID" value="NZ_JACBYE010000043.1"/>
</dbReference>
<dbReference type="Proteomes" id="UP000561011">
    <property type="component" value="Unassembled WGS sequence"/>
</dbReference>
<dbReference type="HAMAP" id="MF_01820">
    <property type="entry name" value="GTPase_RsgA"/>
    <property type="match status" value="1"/>
</dbReference>
<dbReference type="PANTHER" id="PTHR32120">
    <property type="entry name" value="SMALL RIBOSOMAL SUBUNIT BIOGENESIS GTPASE RSGA"/>
    <property type="match status" value="1"/>
</dbReference>
<reference evidence="14 15" key="1">
    <citation type="submission" date="2020-07" db="EMBL/GenBank/DDBJ databases">
        <title>MOT database genomes.</title>
        <authorList>
            <person name="Joseph S."/>
            <person name="Aduse-Opoku J."/>
            <person name="Hashim A."/>
            <person name="Wade W."/>
            <person name="Curtis M."/>
        </authorList>
    </citation>
    <scope>NUCLEOTIDE SEQUENCE [LARGE SCALE GENOMIC DNA]</scope>
    <source>
        <strain evidence="14 15">DSM 100099</strain>
    </source>
</reference>
<comment type="caution">
    <text evidence="14">The sequence shown here is derived from an EMBL/GenBank/DDBJ whole genome shotgun (WGS) entry which is preliminary data.</text>
</comment>
<dbReference type="SUPFAM" id="SSF52540">
    <property type="entry name" value="P-loop containing nucleoside triphosphate hydrolases"/>
    <property type="match status" value="1"/>
</dbReference>
<dbReference type="InterPro" id="IPR010914">
    <property type="entry name" value="RsgA_GTPase_dom"/>
</dbReference>
<evidence type="ECO:0000256" key="7">
    <source>
        <dbReference type="ARBA" id="ARBA00022833"/>
    </source>
</evidence>
<comment type="function">
    <text evidence="10">One of several proteins that assist in the late maturation steps of the functional core of the 30S ribosomal subunit. Helps release RbfA from mature subunits. May play a role in the assembly of ribosomal proteins into the subunit. Circularly permuted GTPase that catalyzes slow GTP hydrolysis, GTPase activity is stimulated by the 30S ribosomal subunit.</text>
</comment>
<evidence type="ECO:0000256" key="3">
    <source>
        <dbReference type="ARBA" id="ARBA00022723"/>
    </source>
</evidence>
<comment type="subunit">
    <text evidence="10">Monomer. Associates with 30S ribosomal subunit, binds 16S rRNA.</text>
</comment>
<evidence type="ECO:0000259" key="12">
    <source>
        <dbReference type="PROSITE" id="PS50936"/>
    </source>
</evidence>
<dbReference type="InterPro" id="IPR004881">
    <property type="entry name" value="Ribosome_biogen_GTPase_RsgA"/>
</dbReference>
<dbReference type="CDD" id="cd01854">
    <property type="entry name" value="YjeQ_EngC"/>
    <property type="match status" value="1"/>
</dbReference>
<protein>
    <recommendedName>
        <fullName evidence="10">Small ribosomal subunit biogenesis GTPase RsgA</fullName>
        <ecNumber evidence="10">3.6.1.-</ecNumber>
    </recommendedName>
</protein>
<dbReference type="GO" id="GO:0005737">
    <property type="term" value="C:cytoplasm"/>
    <property type="evidence" value="ECO:0007669"/>
    <property type="project" value="UniProtKB-SubCell"/>
</dbReference>
<feature type="region of interest" description="Disordered" evidence="11">
    <location>
        <begin position="309"/>
        <end position="344"/>
    </location>
</feature>
<accession>A0A853EWH7</accession>
<dbReference type="PANTHER" id="PTHR32120:SF10">
    <property type="entry name" value="SMALL RIBOSOMAL SUBUNIT BIOGENESIS GTPASE RSGA"/>
    <property type="match status" value="1"/>
</dbReference>
<feature type="binding site" evidence="10">
    <location>
        <position position="266"/>
    </location>
    <ligand>
        <name>Zn(2+)</name>
        <dbReference type="ChEBI" id="CHEBI:29105"/>
    </ligand>
</feature>
<evidence type="ECO:0000256" key="11">
    <source>
        <dbReference type="SAM" id="MobiDB-lite"/>
    </source>
</evidence>
<dbReference type="EMBL" id="JACBYE010000043">
    <property type="protein sequence ID" value="NYS94780.1"/>
    <property type="molecule type" value="Genomic_DNA"/>
</dbReference>
<evidence type="ECO:0000256" key="2">
    <source>
        <dbReference type="ARBA" id="ARBA00022517"/>
    </source>
</evidence>
<keyword evidence="15" id="KW-1185">Reference proteome</keyword>
<keyword evidence="5 10" id="KW-0547">Nucleotide-binding</keyword>
<keyword evidence="1 10" id="KW-0963">Cytoplasm</keyword>
<keyword evidence="2 10" id="KW-0690">Ribosome biogenesis</keyword>
<dbReference type="EC" id="3.6.1.-" evidence="10"/>